<dbReference type="PANTHER" id="PTHR24148">
    <property type="entry name" value="ANKYRIN REPEAT DOMAIN-CONTAINING PROTEIN 39 HOMOLOG-RELATED"/>
    <property type="match status" value="1"/>
</dbReference>
<evidence type="ECO:0000313" key="3">
    <source>
        <dbReference type="Proteomes" id="UP001197093"/>
    </source>
</evidence>
<proteinExistence type="predicted"/>
<dbReference type="AlphaFoldDB" id="A0AAD4EN43"/>
<gene>
    <name evidence="2" type="ORF">NEMBOFW57_010644</name>
</gene>
<protein>
    <recommendedName>
        <fullName evidence="1">Heterokaryon incompatibility domain-containing protein</fullName>
    </recommendedName>
</protein>
<comment type="caution">
    <text evidence="2">The sequence shown here is derived from an EMBL/GenBank/DDBJ whole genome shotgun (WGS) entry which is preliminary data.</text>
</comment>
<organism evidence="2 3">
    <name type="scientific">Staphylotrichum longicolle</name>
    <dbReference type="NCBI Taxonomy" id="669026"/>
    <lineage>
        <taxon>Eukaryota</taxon>
        <taxon>Fungi</taxon>
        <taxon>Dikarya</taxon>
        <taxon>Ascomycota</taxon>
        <taxon>Pezizomycotina</taxon>
        <taxon>Sordariomycetes</taxon>
        <taxon>Sordariomycetidae</taxon>
        <taxon>Sordariales</taxon>
        <taxon>Chaetomiaceae</taxon>
        <taxon>Staphylotrichum</taxon>
    </lineage>
</organism>
<evidence type="ECO:0000313" key="2">
    <source>
        <dbReference type="EMBL" id="KAG7284278.1"/>
    </source>
</evidence>
<dbReference type="InterPro" id="IPR052895">
    <property type="entry name" value="HetReg/Transcr_Mod"/>
</dbReference>
<dbReference type="Proteomes" id="UP001197093">
    <property type="component" value="Unassembled WGS sequence"/>
</dbReference>
<dbReference type="Pfam" id="PF06985">
    <property type="entry name" value="HET"/>
    <property type="match status" value="1"/>
</dbReference>
<sequence>MAFTYAPLQRDQREIRLVILEPGTDGCTPIRLSLETTPLDLAGKYTCLSYAWGPPSPQKSVELNGCRFDLRENLYLALKRLRLPDKARRLWVDAVCINQNDIHEREDQVSIMQHIYHTASDVIAWIGEDNGEPDRRAIAFMKELSARSKSSIHVDPEDSDSALGFARPTAPLDDESVDWLESVTPFGLVDSVWLDLAALIDRPWFSRIWIVQEVVLGKQVMVQCGPHQFDWIELFYCAIFVKEHAEIIRAMAAPDCLKFHDPKKAAFYMKSLPMDRLLNATNRIDSVGYLASRRRMQTMVQTLAESAFKQHLAQTEQSNSPPDTDQTPWTLHTLTTRFRPFASTDPRDKIYALLGIASEVLNLPASTFPAISYAPDTKVVDVLWEVITSELQDKRDLGFLRGAAGLNCDNQEGYPSWMPLWYHESGEGARGMAVQFAEVEDSAVGVRYRASGGLKATVMGLDKERKEVSVAGVLVGRVKEGGLGEVYDQDVEREERWAVRRRWAEMLGFGEVEKLAQVLMALRMNGQMGDEEAEERLEGVLGKLPAGARAVYSRFEGTVMASATDEGTQRLLYPPADAKVSGLAKMLGGGKRPRHFTHPMQLNVEGRVSTVCHGRRLFVCDKAGGSGQNFGLCPSKTQEGDFVALLVGSNVLHIIRQLEIVDGLPVFGLVGEAYVHNWMDGQLLNRVKVPGYPELLKVNTITLR</sequence>
<dbReference type="InterPro" id="IPR010730">
    <property type="entry name" value="HET"/>
</dbReference>
<keyword evidence="3" id="KW-1185">Reference proteome</keyword>
<dbReference type="EMBL" id="JAHCVI010000006">
    <property type="protein sequence ID" value="KAG7284278.1"/>
    <property type="molecule type" value="Genomic_DNA"/>
</dbReference>
<accession>A0AAD4EN43</accession>
<dbReference type="PANTHER" id="PTHR24148:SF64">
    <property type="entry name" value="HETEROKARYON INCOMPATIBILITY DOMAIN-CONTAINING PROTEIN"/>
    <property type="match status" value="1"/>
</dbReference>
<name>A0AAD4EN43_9PEZI</name>
<evidence type="ECO:0000259" key="1">
    <source>
        <dbReference type="Pfam" id="PF06985"/>
    </source>
</evidence>
<feature type="domain" description="Heterokaryon incompatibility" evidence="1">
    <location>
        <begin position="45"/>
        <end position="213"/>
    </location>
</feature>
<reference evidence="2" key="1">
    <citation type="submission" date="2023-02" db="EMBL/GenBank/DDBJ databases">
        <authorList>
            <person name="Palmer J.M."/>
        </authorList>
    </citation>
    <scope>NUCLEOTIDE SEQUENCE</scope>
    <source>
        <strain evidence="2">FW57</strain>
    </source>
</reference>